<evidence type="ECO:0000313" key="1">
    <source>
        <dbReference type="EMBL" id="SHH33767.1"/>
    </source>
</evidence>
<dbReference type="EMBL" id="FQXQ01000001">
    <property type="protein sequence ID" value="SHH33767.1"/>
    <property type="molecule type" value="Genomic_DNA"/>
</dbReference>
<accession>A0A1M5S593</accession>
<dbReference type="Proteomes" id="UP000184109">
    <property type="component" value="Unassembled WGS sequence"/>
</dbReference>
<protein>
    <submittedName>
        <fullName evidence="1">Uncharacterized protein</fullName>
    </submittedName>
</protein>
<dbReference type="AlphaFoldDB" id="A0A1M5S593"/>
<sequence>MLSAKNRMNRRNEKENKSKIEFEKLDLTNTIKEIYESAIQKAFDDYIIEIDTKRKQFLANTYTEEQAQEKFNYFTDQIRIDFENDETIYNIIIKELQNTTPEATIEEKQYVIIYTLCNYIDNEIYSFSEKLRYIENLHEEIYQSSKTHRQFLFFKELANKQEKAKEVIITKPETIFLKDIFRVSDNYNSIITLLTDKKLISILDNETFVWNGDHAESNLTDLKLLGTLAYVLKSKNYFIPNITKKEIAISFSNTFPDSKLSEAYYGQIETSISNRNTTSKEEDYYSYFYFINSL</sequence>
<evidence type="ECO:0000313" key="2">
    <source>
        <dbReference type="Proteomes" id="UP000184109"/>
    </source>
</evidence>
<organism evidence="1 2">
    <name type="scientific">Wenyingzhuangia marina</name>
    <dbReference type="NCBI Taxonomy" id="1195760"/>
    <lineage>
        <taxon>Bacteria</taxon>
        <taxon>Pseudomonadati</taxon>
        <taxon>Bacteroidota</taxon>
        <taxon>Flavobacteriia</taxon>
        <taxon>Flavobacteriales</taxon>
        <taxon>Flavobacteriaceae</taxon>
        <taxon>Wenyingzhuangia</taxon>
    </lineage>
</organism>
<reference evidence="2" key="1">
    <citation type="submission" date="2016-11" db="EMBL/GenBank/DDBJ databases">
        <authorList>
            <person name="Varghese N."/>
            <person name="Submissions S."/>
        </authorList>
    </citation>
    <scope>NUCLEOTIDE SEQUENCE [LARGE SCALE GENOMIC DNA]</scope>
    <source>
        <strain evidence="2">DSM 100572</strain>
    </source>
</reference>
<proteinExistence type="predicted"/>
<gene>
    <name evidence="1" type="ORF">SAMN05444281_0138</name>
</gene>
<dbReference type="STRING" id="1195760.SAMN05444281_0138"/>
<name>A0A1M5S593_9FLAO</name>
<keyword evidence="2" id="KW-1185">Reference proteome</keyword>